<evidence type="ECO:0000256" key="5">
    <source>
        <dbReference type="SAM" id="MobiDB-lite"/>
    </source>
</evidence>
<dbReference type="EMBL" id="JAPWDS010000003">
    <property type="protein sequence ID" value="KAJ5503469.1"/>
    <property type="molecule type" value="Genomic_DNA"/>
</dbReference>
<keyword evidence="1" id="KW-0479">Metal-binding</keyword>
<protein>
    <recommendedName>
        <fullName evidence="6">HIT-type domain-containing protein</fullName>
    </recommendedName>
</protein>
<keyword evidence="3" id="KW-0862">Zinc</keyword>
<evidence type="ECO:0000256" key="2">
    <source>
        <dbReference type="ARBA" id="ARBA00022771"/>
    </source>
</evidence>
<dbReference type="PROSITE" id="PS51083">
    <property type="entry name" value="ZF_HIT"/>
    <property type="match status" value="1"/>
</dbReference>
<evidence type="ECO:0000313" key="8">
    <source>
        <dbReference type="Proteomes" id="UP001149954"/>
    </source>
</evidence>
<dbReference type="SUPFAM" id="SSF144232">
    <property type="entry name" value="HIT/MYND zinc finger-like"/>
    <property type="match status" value="1"/>
</dbReference>
<evidence type="ECO:0000256" key="3">
    <source>
        <dbReference type="ARBA" id="ARBA00022833"/>
    </source>
</evidence>
<keyword evidence="8" id="KW-1185">Reference proteome</keyword>
<dbReference type="CDD" id="cd23023">
    <property type="entry name" value="zf-HIT_BCD1"/>
    <property type="match status" value="1"/>
</dbReference>
<dbReference type="GO" id="GO:0000492">
    <property type="term" value="P:box C/D snoRNP assembly"/>
    <property type="evidence" value="ECO:0007669"/>
    <property type="project" value="TreeGrafter"/>
</dbReference>
<feature type="domain" description="HIT-type" evidence="6">
    <location>
        <begin position="5"/>
        <end position="37"/>
    </location>
</feature>
<dbReference type="Pfam" id="PF04438">
    <property type="entry name" value="zf-HIT"/>
    <property type="match status" value="1"/>
</dbReference>
<dbReference type="Proteomes" id="UP001149954">
    <property type="component" value="Unassembled WGS sequence"/>
</dbReference>
<dbReference type="GO" id="GO:0070761">
    <property type="term" value="C:pre-snoRNP complex"/>
    <property type="evidence" value="ECO:0007669"/>
    <property type="project" value="TreeGrafter"/>
</dbReference>
<organism evidence="7 8">
    <name type="scientific">Penicillium fimorum</name>
    <dbReference type="NCBI Taxonomy" id="1882269"/>
    <lineage>
        <taxon>Eukaryota</taxon>
        <taxon>Fungi</taxon>
        <taxon>Dikarya</taxon>
        <taxon>Ascomycota</taxon>
        <taxon>Pezizomycotina</taxon>
        <taxon>Eurotiomycetes</taxon>
        <taxon>Eurotiomycetidae</taxon>
        <taxon>Eurotiales</taxon>
        <taxon>Aspergillaceae</taxon>
        <taxon>Penicillium</taxon>
    </lineage>
</organism>
<comment type="caution">
    <text evidence="7">The sequence shown here is derived from an EMBL/GenBank/DDBJ whole genome shotgun (WGS) entry which is preliminary data.</text>
</comment>
<dbReference type="GO" id="GO:0008270">
    <property type="term" value="F:zinc ion binding"/>
    <property type="evidence" value="ECO:0007669"/>
    <property type="project" value="UniProtKB-UniRule"/>
</dbReference>
<dbReference type="AlphaFoldDB" id="A0A9W9XUA7"/>
<evidence type="ECO:0000256" key="1">
    <source>
        <dbReference type="ARBA" id="ARBA00022723"/>
    </source>
</evidence>
<name>A0A9W9XUA7_9EURO</name>
<feature type="region of interest" description="Disordered" evidence="5">
    <location>
        <begin position="40"/>
        <end position="90"/>
    </location>
</feature>
<dbReference type="GO" id="GO:0000463">
    <property type="term" value="P:maturation of LSU-rRNA from tricistronic rRNA transcript (SSU-rRNA, 5.8S rRNA, LSU-rRNA)"/>
    <property type="evidence" value="ECO:0007669"/>
    <property type="project" value="TreeGrafter"/>
</dbReference>
<gene>
    <name evidence="7" type="ORF">N7463_006343</name>
</gene>
<dbReference type="OrthoDB" id="18412at2759"/>
<feature type="compositionally biased region" description="Low complexity" evidence="5">
    <location>
        <begin position="70"/>
        <end position="86"/>
    </location>
</feature>
<reference evidence="7" key="1">
    <citation type="submission" date="2022-12" db="EMBL/GenBank/DDBJ databases">
        <authorList>
            <person name="Petersen C."/>
        </authorList>
    </citation>
    <scope>NUCLEOTIDE SEQUENCE</scope>
    <source>
        <strain evidence="7">IBT 29495</strain>
    </source>
</reference>
<keyword evidence="2 4" id="KW-0863">Zinc-finger</keyword>
<dbReference type="InterPro" id="IPR007529">
    <property type="entry name" value="Znf_HIT"/>
</dbReference>
<evidence type="ECO:0000256" key="4">
    <source>
        <dbReference type="PROSITE-ProRule" id="PRU00453"/>
    </source>
</evidence>
<feature type="region of interest" description="Disordered" evidence="5">
    <location>
        <begin position="127"/>
        <end position="155"/>
    </location>
</feature>
<reference evidence="7" key="2">
    <citation type="journal article" date="2023" name="IMA Fungus">
        <title>Comparative genomic study of the Penicillium genus elucidates a diverse pangenome and 15 lateral gene transfer events.</title>
        <authorList>
            <person name="Petersen C."/>
            <person name="Sorensen T."/>
            <person name="Nielsen M.R."/>
            <person name="Sondergaard T.E."/>
            <person name="Sorensen J.L."/>
            <person name="Fitzpatrick D.A."/>
            <person name="Frisvad J.C."/>
            <person name="Nielsen K.L."/>
        </authorList>
    </citation>
    <scope>NUCLEOTIDE SEQUENCE</scope>
    <source>
        <strain evidence="7">IBT 29495</strain>
    </source>
</reference>
<evidence type="ECO:0000313" key="7">
    <source>
        <dbReference type="EMBL" id="KAJ5503469.1"/>
    </source>
</evidence>
<dbReference type="Gene3D" id="3.30.60.190">
    <property type="match status" value="1"/>
</dbReference>
<dbReference type="InterPro" id="IPR051639">
    <property type="entry name" value="BCD1"/>
</dbReference>
<dbReference type="GO" id="GO:0005634">
    <property type="term" value="C:nucleus"/>
    <property type="evidence" value="ECO:0007669"/>
    <property type="project" value="TreeGrafter"/>
</dbReference>
<evidence type="ECO:0000259" key="6">
    <source>
        <dbReference type="PROSITE" id="PS51083"/>
    </source>
</evidence>
<dbReference type="GO" id="GO:0048254">
    <property type="term" value="P:snoRNA localization"/>
    <property type="evidence" value="ECO:0007669"/>
    <property type="project" value="TreeGrafter"/>
</dbReference>
<sequence>MPGSCEVCSLEPSKYRCPTCGLLSCSLACTQSHKIYCAPKAPSNEEPSNTPAPDVDPTPENDPNGPVPAEPTGTNAPATTPAAVGASSEMKELLTQYPELRSQLQDMFQSTLEEEWVESYTAPARGCGRGRGRGRGGLAPRSRGPWTSEKGFNRGLGRVRKLRQDCEEGTETGQTAEAFMRFMALVKGKDSA</sequence>
<dbReference type="PANTHER" id="PTHR13483">
    <property type="entry name" value="BOX C_D SNORNA PROTEIN 1-RELATED"/>
    <property type="match status" value="1"/>
</dbReference>
<proteinExistence type="predicted"/>
<accession>A0A9W9XUA7</accession>
<dbReference type="FunFam" id="3.30.60.190:FF:000005">
    <property type="entry name" value="Putative HIT finger domain protein"/>
    <property type="match status" value="1"/>
</dbReference>